<dbReference type="EC" id="1.2.1.-" evidence="2"/>
<dbReference type="Pfam" id="PF00501">
    <property type="entry name" value="AMP-binding"/>
    <property type="match status" value="1"/>
</dbReference>
<dbReference type="Gene3D" id="3.40.50.12780">
    <property type="entry name" value="N-terminal domain of ligase-like"/>
    <property type="match status" value="1"/>
</dbReference>
<dbReference type="SUPFAM" id="SSF56801">
    <property type="entry name" value="Acetyl-CoA synthetase-like"/>
    <property type="match status" value="1"/>
</dbReference>
<protein>
    <submittedName>
        <fullName evidence="2">Carboxylic acid reductase</fullName>
        <ecNumber evidence="2">1.2.1.-</ecNumber>
    </submittedName>
</protein>
<reference evidence="2 3" key="1">
    <citation type="submission" date="2017-05" db="EMBL/GenBank/DDBJ databases">
        <authorList>
            <person name="Song R."/>
            <person name="Chenine A.L."/>
            <person name="Ruprecht R.M."/>
        </authorList>
    </citation>
    <scope>NUCLEOTIDE SEQUENCE [LARGE SCALE GENOMIC DNA]</scope>
    <source>
        <strain evidence="2 3">CECT 8898</strain>
    </source>
</reference>
<dbReference type="InterPro" id="IPR000873">
    <property type="entry name" value="AMP-dep_synth/lig_dom"/>
</dbReference>
<dbReference type="AlphaFoldDB" id="A0A238L7B5"/>
<dbReference type="EMBL" id="FXYF01000020">
    <property type="protein sequence ID" value="SMX50196.1"/>
    <property type="molecule type" value="Genomic_DNA"/>
</dbReference>
<keyword evidence="2" id="KW-0560">Oxidoreductase</keyword>
<dbReference type="RefSeq" id="WP_094023380.1">
    <property type="nucleotide sequence ID" value="NZ_FXYF01000020.1"/>
</dbReference>
<sequence length="595" mass="64296">MTAYRRHAVHREDRADGSILLRSGHEMSAPARCTGDWLEHWADATPDAVFLAERSGAGWREVRYAEAREIVRLLAAALLERGLGPQTPILILSGNGVDHGILTLAAQHVGVPTVPLAEQYALIPGAWPQLEHCARLVRPGLVFADDGARFAAALGHDLFDGVERVVARNAQPGQTPLDQLLMRSDAAAVATVFAAVGPETVAKYLMTSGSTSHPKAVITTQGMMCANQAQIADALPFLKVRPPRIVDWLPWNHVFGGSHNFNMMLANGGALYIDGGKPIPAKISETFENNRLVNGTLAFNVPVGFAMLRDAMKSDVDLRRRYFEDLDMLFYAGASLPQDVWADLEDMAREVRGAVPLMNSSWGLTETAPACLIQHEPTTMSGIIGVPMTGVEVKLIPDGEMRCEIRVRGPNVMPGYLDDPQKTAAAFDDEGFFLTGDAVRFVDPQDLAKGMRFDGRISEDFKLMTGTWVRAASLRLELLAELAPLAQDIVLCGADRAEIGVLVFPAPAAVSMGTASGGVLEGPALREALAERLRLRSGHGSSTRVARALVLAEPPSLGNGEITAKGNLNYRKVLTRRADLLARLYAEDDPAVIRP</sequence>
<dbReference type="PROSITE" id="PS00455">
    <property type="entry name" value="AMP_BINDING"/>
    <property type="match status" value="1"/>
</dbReference>
<dbReference type="GO" id="GO:0016405">
    <property type="term" value="F:CoA-ligase activity"/>
    <property type="evidence" value="ECO:0007669"/>
    <property type="project" value="TreeGrafter"/>
</dbReference>
<keyword evidence="3" id="KW-1185">Reference proteome</keyword>
<gene>
    <name evidence="2" type="primary">car</name>
    <name evidence="2" type="ORF">MAA8898_04654</name>
</gene>
<dbReference type="PANTHER" id="PTHR24096">
    <property type="entry name" value="LONG-CHAIN-FATTY-ACID--COA LIGASE"/>
    <property type="match status" value="1"/>
</dbReference>
<dbReference type="InterPro" id="IPR020845">
    <property type="entry name" value="AMP-binding_CS"/>
</dbReference>
<organism evidence="2 3">
    <name type="scientific">Maliponia aquimaris</name>
    <dbReference type="NCBI Taxonomy" id="1673631"/>
    <lineage>
        <taxon>Bacteria</taxon>
        <taxon>Pseudomonadati</taxon>
        <taxon>Pseudomonadota</taxon>
        <taxon>Alphaproteobacteria</taxon>
        <taxon>Rhodobacterales</taxon>
        <taxon>Paracoccaceae</taxon>
        <taxon>Maliponia</taxon>
    </lineage>
</organism>
<evidence type="ECO:0000259" key="1">
    <source>
        <dbReference type="Pfam" id="PF00501"/>
    </source>
</evidence>
<dbReference type="InterPro" id="IPR042099">
    <property type="entry name" value="ANL_N_sf"/>
</dbReference>
<dbReference type="OrthoDB" id="9803968at2"/>
<dbReference type="GO" id="GO:0016491">
    <property type="term" value="F:oxidoreductase activity"/>
    <property type="evidence" value="ECO:0007669"/>
    <property type="project" value="UniProtKB-KW"/>
</dbReference>
<feature type="domain" description="AMP-dependent synthetase/ligase" evidence="1">
    <location>
        <begin position="38"/>
        <end position="417"/>
    </location>
</feature>
<dbReference type="PANTHER" id="PTHR24096:SF420">
    <property type="entry name" value="LONG-CHAIN-FATTY-ACID--COA LIGASE-RELATED"/>
    <property type="match status" value="1"/>
</dbReference>
<accession>A0A238L7B5</accession>
<proteinExistence type="predicted"/>
<name>A0A238L7B5_9RHOB</name>
<dbReference type="Proteomes" id="UP000207598">
    <property type="component" value="Unassembled WGS sequence"/>
</dbReference>
<evidence type="ECO:0000313" key="2">
    <source>
        <dbReference type="EMBL" id="SMX50196.1"/>
    </source>
</evidence>
<evidence type="ECO:0000313" key="3">
    <source>
        <dbReference type="Proteomes" id="UP000207598"/>
    </source>
</evidence>